<dbReference type="EMBL" id="JBHRYJ010000006">
    <property type="protein sequence ID" value="MFC3677875.1"/>
    <property type="molecule type" value="Genomic_DNA"/>
</dbReference>
<protein>
    <recommendedName>
        <fullName evidence="7">Phosphatidylglycerol--prolipoprotein diacylglyceryl transferase</fullName>
        <ecNumber evidence="7">2.5.1.145</ecNumber>
    </recommendedName>
</protein>
<keyword evidence="9" id="KW-1185">Reference proteome</keyword>
<feature type="binding site" evidence="7">
    <location>
        <position position="147"/>
    </location>
    <ligand>
        <name>a 1,2-diacyl-sn-glycero-3-phospho-(1'-sn-glycerol)</name>
        <dbReference type="ChEBI" id="CHEBI:64716"/>
    </ligand>
</feature>
<dbReference type="Pfam" id="PF01790">
    <property type="entry name" value="LGT"/>
    <property type="match status" value="1"/>
</dbReference>
<sequence length="272" mass="30153">MLFLSTLPVLAFPVMNPVAFAIGPFAVRWYALAYIAGLVIGWRLAMKIAGRWGSPVTPQQVDGFLLWATLGVVLGGRSGYVLFYNLDYYLQHPLEMFEVWHGGMSFHGGMLGVIIAMVVYCRWLRLPFFAFTDIIACVTPVGLFFGRIANFINGELWGRVAYDVPWAMVFPGGGPEPRHPSQLYQAAMEGVILFLLLNVLRWTTKAMDRPGVISGLFLAGYGVARIVGELFRQPDAQIGYLVGGTTMGQWLSLPMVLLGLGVVWWASRRSRA</sequence>
<feature type="transmembrane region" description="Helical" evidence="7">
    <location>
        <begin position="64"/>
        <end position="84"/>
    </location>
</feature>
<accession>A0ABV7VKW2</accession>
<evidence type="ECO:0000313" key="8">
    <source>
        <dbReference type="EMBL" id="MFC3677875.1"/>
    </source>
</evidence>
<keyword evidence="6 7" id="KW-0472">Membrane</keyword>
<feature type="transmembrane region" description="Helical" evidence="7">
    <location>
        <begin position="128"/>
        <end position="149"/>
    </location>
</feature>
<dbReference type="PANTHER" id="PTHR30589">
    <property type="entry name" value="PROLIPOPROTEIN DIACYLGLYCERYL TRANSFERASE"/>
    <property type="match status" value="1"/>
</dbReference>
<evidence type="ECO:0000256" key="7">
    <source>
        <dbReference type="HAMAP-Rule" id="MF_01147"/>
    </source>
</evidence>
<comment type="function">
    <text evidence="7">Catalyzes the transfer of the diacylglyceryl group from phosphatidylglycerol to the sulfhydryl group of the N-terminal cysteine of a prolipoprotein, the first step in the formation of mature lipoproteins.</text>
</comment>
<organism evidence="8 9">
    <name type="scientific">Ferrovibrio xuzhouensis</name>
    <dbReference type="NCBI Taxonomy" id="1576914"/>
    <lineage>
        <taxon>Bacteria</taxon>
        <taxon>Pseudomonadati</taxon>
        <taxon>Pseudomonadota</taxon>
        <taxon>Alphaproteobacteria</taxon>
        <taxon>Rhodospirillales</taxon>
        <taxon>Rhodospirillaceae</taxon>
        <taxon>Ferrovibrio</taxon>
    </lineage>
</organism>
<dbReference type="EC" id="2.5.1.145" evidence="7"/>
<comment type="caution">
    <text evidence="8">The sequence shown here is derived from an EMBL/GenBank/DDBJ whole genome shotgun (WGS) entry which is preliminary data.</text>
</comment>
<dbReference type="PROSITE" id="PS01311">
    <property type="entry name" value="LGT"/>
    <property type="match status" value="1"/>
</dbReference>
<feature type="transmembrane region" description="Helical" evidence="7">
    <location>
        <begin position="212"/>
        <end position="228"/>
    </location>
</feature>
<evidence type="ECO:0000256" key="2">
    <source>
        <dbReference type="ARBA" id="ARBA00022475"/>
    </source>
</evidence>
<feature type="transmembrane region" description="Helical" evidence="7">
    <location>
        <begin position="183"/>
        <end position="200"/>
    </location>
</feature>
<reference evidence="9" key="1">
    <citation type="journal article" date="2019" name="Int. J. Syst. Evol. Microbiol.">
        <title>The Global Catalogue of Microorganisms (GCM) 10K type strain sequencing project: providing services to taxonomists for standard genome sequencing and annotation.</title>
        <authorList>
            <consortium name="The Broad Institute Genomics Platform"/>
            <consortium name="The Broad Institute Genome Sequencing Center for Infectious Disease"/>
            <person name="Wu L."/>
            <person name="Ma J."/>
        </authorList>
    </citation>
    <scope>NUCLEOTIDE SEQUENCE [LARGE SCALE GENOMIC DNA]</scope>
    <source>
        <strain evidence="9">KCTC 42182</strain>
    </source>
</reference>
<evidence type="ECO:0000256" key="5">
    <source>
        <dbReference type="ARBA" id="ARBA00022989"/>
    </source>
</evidence>
<feature type="transmembrane region" description="Helical" evidence="7">
    <location>
        <begin position="248"/>
        <end position="266"/>
    </location>
</feature>
<keyword evidence="5 7" id="KW-1133">Transmembrane helix</keyword>
<comment type="similarity">
    <text evidence="1 7">Belongs to the Lgt family.</text>
</comment>
<feature type="transmembrane region" description="Helical" evidence="7">
    <location>
        <begin position="104"/>
        <end position="121"/>
    </location>
</feature>
<comment type="catalytic activity">
    <reaction evidence="7">
        <text>L-cysteinyl-[prolipoprotein] + a 1,2-diacyl-sn-glycero-3-phospho-(1'-sn-glycerol) = an S-1,2-diacyl-sn-glyceryl-L-cysteinyl-[prolipoprotein] + sn-glycerol 1-phosphate + H(+)</text>
        <dbReference type="Rhea" id="RHEA:56712"/>
        <dbReference type="Rhea" id="RHEA-COMP:14679"/>
        <dbReference type="Rhea" id="RHEA-COMP:14680"/>
        <dbReference type="ChEBI" id="CHEBI:15378"/>
        <dbReference type="ChEBI" id="CHEBI:29950"/>
        <dbReference type="ChEBI" id="CHEBI:57685"/>
        <dbReference type="ChEBI" id="CHEBI:64716"/>
        <dbReference type="ChEBI" id="CHEBI:140658"/>
        <dbReference type="EC" id="2.5.1.145"/>
    </reaction>
</comment>
<keyword evidence="3 7" id="KW-0808">Transferase</keyword>
<dbReference type="InterPro" id="IPR001640">
    <property type="entry name" value="Lgt"/>
</dbReference>
<keyword evidence="4 7" id="KW-0812">Transmembrane</keyword>
<dbReference type="PANTHER" id="PTHR30589:SF0">
    <property type="entry name" value="PHOSPHATIDYLGLYCEROL--PROLIPOPROTEIN DIACYLGLYCERYL TRANSFERASE"/>
    <property type="match status" value="1"/>
</dbReference>
<evidence type="ECO:0000256" key="4">
    <source>
        <dbReference type="ARBA" id="ARBA00022692"/>
    </source>
</evidence>
<comment type="pathway">
    <text evidence="7">Protein modification; lipoprotein biosynthesis (diacylglyceryl transfer).</text>
</comment>
<evidence type="ECO:0000313" key="9">
    <source>
        <dbReference type="Proteomes" id="UP001595711"/>
    </source>
</evidence>
<keyword evidence="2 7" id="KW-1003">Cell membrane</keyword>
<evidence type="ECO:0000256" key="3">
    <source>
        <dbReference type="ARBA" id="ARBA00022679"/>
    </source>
</evidence>
<proteinExistence type="inferred from homology"/>
<evidence type="ECO:0000256" key="1">
    <source>
        <dbReference type="ARBA" id="ARBA00007150"/>
    </source>
</evidence>
<gene>
    <name evidence="7 8" type="primary">lgt</name>
    <name evidence="8" type="ORF">ACFOOQ_20145</name>
</gene>
<dbReference type="HAMAP" id="MF_01147">
    <property type="entry name" value="Lgt"/>
    <property type="match status" value="1"/>
</dbReference>
<dbReference type="RefSeq" id="WP_379729486.1">
    <property type="nucleotide sequence ID" value="NZ_JBHRYJ010000006.1"/>
</dbReference>
<dbReference type="GO" id="GO:0008961">
    <property type="term" value="F:phosphatidylglycerol-prolipoprotein diacylglyceryl transferase activity"/>
    <property type="evidence" value="ECO:0007669"/>
    <property type="project" value="UniProtKB-EC"/>
</dbReference>
<dbReference type="NCBIfam" id="TIGR00544">
    <property type="entry name" value="lgt"/>
    <property type="match status" value="1"/>
</dbReference>
<comment type="subcellular location">
    <subcellularLocation>
        <location evidence="7">Cell membrane</location>
        <topology evidence="7">Multi-pass membrane protein</topology>
    </subcellularLocation>
</comment>
<name>A0ABV7VKW2_9PROT</name>
<feature type="transmembrane region" description="Helical" evidence="7">
    <location>
        <begin position="31"/>
        <end position="52"/>
    </location>
</feature>
<evidence type="ECO:0000256" key="6">
    <source>
        <dbReference type="ARBA" id="ARBA00023136"/>
    </source>
</evidence>
<dbReference type="Proteomes" id="UP001595711">
    <property type="component" value="Unassembled WGS sequence"/>
</dbReference>